<gene>
    <name evidence="1" type="ORF">FIBSPDRAFT_923874</name>
</gene>
<keyword evidence="2" id="KW-1185">Reference proteome</keyword>
<dbReference type="EMBL" id="KV417480">
    <property type="protein sequence ID" value="KZP34340.1"/>
    <property type="molecule type" value="Genomic_DNA"/>
</dbReference>
<protein>
    <submittedName>
        <fullName evidence="1">Uncharacterized protein</fullName>
    </submittedName>
</protein>
<evidence type="ECO:0000313" key="1">
    <source>
        <dbReference type="EMBL" id="KZP34340.1"/>
    </source>
</evidence>
<evidence type="ECO:0000313" key="2">
    <source>
        <dbReference type="Proteomes" id="UP000076532"/>
    </source>
</evidence>
<reference evidence="1 2" key="1">
    <citation type="journal article" date="2016" name="Mol. Biol. Evol.">
        <title>Comparative Genomics of Early-Diverging Mushroom-Forming Fungi Provides Insights into the Origins of Lignocellulose Decay Capabilities.</title>
        <authorList>
            <person name="Nagy L.G."/>
            <person name="Riley R."/>
            <person name="Tritt A."/>
            <person name="Adam C."/>
            <person name="Daum C."/>
            <person name="Floudas D."/>
            <person name="Sun H."/>
            <person name="Yadav J.S."/>
            <person name="Pangilinan J."/>
            <person name="Larsson K.H."/>
            <person name="Matsuura K."/>
            <person name="Barry K."/>
            <person name="Labutti K."/>
            <person name="Kuo R."/>
            <person name="Ohm R.A."/>
            <person name="Bhattacharya S.S."/>
            <person name="Shirouzu T."/>
            <person name="Yoshinaga Y."/>
            <person name="Martin F.M."/>
            <person name="Grigoriev I.V."/>
            <person name="Hibbett D.S."/>
        </authorList>
    </citation>
    <scope>NUCLEOTIDE SEQUENCE [LARGE SCALE GENOMIC DNA]</scope>
    <source>
        <strain evidence="1 2">CBS 109695</strain>
    </source>
</reference>
<name>A0A166X1V1_9AGAM</name>
<accession>A0A166X1V1</accession>
<proteinExistence type="predicted"/>
<organism evidence="1 2">
    <name type="scientific">Athelia psychrophila</name>
    <dbReference type="NCBI Taxonomy" id="1759441"/>
    <lineage>
        <taxon>Eukaryota</taxon>
        <taxon>Fungi</taxon>
        <taxon>Dikarya</taxon>
        <taxon>Basidiomycota</taxon>
        <taxon>Agaricomycotina</taxon>
        <taxon>Agaricomycetes</taxon>
        <taxon>Agaricomycetidae</taxon>
        <taxon>Atheliales</taxon>
        <taxon>Atheliaceae</taxon>
        <taxon>Athelia</taxon>
    </lineage>
</organism>
<sequence length="159" mass="16879">MATSAIFAHLGETGVEGWGVAEKMGAGGGNDEEGLIIDAQTLSREAGGFGAGIIDSFSLALSSTGRGRLRVARTGEEHQTQLHLYICISSFVAYGTRELDSEAKFGTATAYDRSSHETHAVSTRGFERPSYASRRGTFGISVPFQSTDRKEPPAQQGFG</sequence>
<dbReference type="AlphaFoldDB" id="A0A166X1V1"/>
<dbReference type="Proteomes" id="UP000076532">
    <property type="component" value="Unassembled WGS sequence"/>
</dbReference>